<dbReference type="AlphaFoldDB" id="A0A2M4CFF8"/>
<evidence type="ECO:0000256" key="1">
    <source>
        <dbReference type="SAM" id="SignalP"/>
    </source>
</evidence>
<proteinExistence type="predicted"/>
<dbReference type="EMBL" id="GGFJ01014929">
    <property type="protein sequence ID" value="MBW64070.1"/>
    <property type="molecule type" value="Transcribed_RNA"/>
</dbReference>
<feature type="signal peptide" evidence="1">
    <location>
        <begin position="1"/>
        <end position="31"/>
    </location>
</feature>
<reference evidence="2" key="1">
    <citation type="submission" date="2018-01" db="EMBL/GenBank/DDBJ databases">
        <title>An insight into the sialome of Amazonian anophelines.</title>
        <authorList>
            <person name="Ribeiro J.M."/>
            <person name="Scarpassa V."/>
            <person name="Calvo E."/>
        </authorList>
    </citation>
    <scope>NUCLEOTIDE SEQUENCE</scope>
    <source>
        <tissue evidence="2">Salivary glands</tissue>
    </source>
</reference>
<accession>A0A2M4CFF8</accession>
<keyword evidence="1" id="KW-0732">Signal</keyword>
<name>A0A2M4CFF8_9DIPT</name>
<evidence type="ECO:0000313" key="2">
    <source>
        <dbReference type="EMBL" id="MBW64070.1"/>
    </source>
</evidence>
<organism evidence="2">
    <name type="scientific">Anopheles marajoara</name>
    <dbReference type="NCBI Taxonomy" id="58244"/>
    <lineage>
        <taxon>Eukaryota</taxon>
        <taxon>Metazoa</taxon>
        <taxon>Ecdysozoa</taxon>
        <taxon>Arthropoda</taxon>
        <taxon>Hexapoda</taxon>
        <taxon>Insecta</taxon>
        <taxon>Pterygota</taxon>
        <taxon>Neoptera</taxon>
        <taxon>Endopterygota</taxon>
        <taxon>Diptera</taxon>
        <taxon>Nematocera</taxon>
        <taxon>Culicoidea</taxon>
        <taxon>Culicidae</taxon>
        <taxon>Anophelinae</taxon>
        <taxon>Anopheles</taxon>
    </lineage>
</organism>
<feature type="chain" id="PRO_5014649790" evidence="1">
    <location>
        <begin position="32"/>
        <end position="66"/>
    </location>
</feature>
<protein>
    <submittedName>
        <fullName evidence="2">Putative secreted protein</fullName>
    </submittedName>
</protein>
<sequence length="66" mass="7467">MLCRHWQWLLCFARFMLHDAMLLVSTAGCSSNSSRRDSCVQTYLSSVNQSMAAAPHVPGGGYSRWW</sequence>